<dbReference type="Pfam" id="PF00443">
    <property type="entry name" value="UCH"/>
    <property type="match status" value="1"/>
</dbReference>
<keyword evidence="7 11" id="KW-0833">Ubl conjugation pathway</keyword>
<dbReference type="SUPFAM" id="SSF57850">
    <property type="entry name" value="RING/U-box"/>
    <property type="match status" value="1"/>
</dbReference>
<dbReference type="InterPro" id="IPR028889">
    <property type="entry name" value="USP"/>
</dbReference>
<evidence type="ECO:0000256" key="7">
    <source>
        <dbReference type="ARBA" id="ARBA00022786"/>
    </source>
</evidence>
<comment type="caution">
    <text evidence="19">The sequence shown here is derived from an EMBL/GenBank/DDBJ whole genome shotgun (WGS) entry which is preliminary data.</text>
</comment>
<keyword evidence="5" id="KW-0677">Repeat</keyword>
<feature type="binding site" evidence="13">
    <location>
        <position position="256"/>
    </location>
    <ligand>
        <name>substrate</name>
    </ligand>
</feature>
<dbReference type="Pfam" id="PF17807">
    <property type="entry name" value="zf-UBP_var"/>
    <property type="match status" value="1"/>
</dbReference>
<dbReference type="InterPro" id="IPR050185">
    <property type="entry name" value="Ub_carboxyl-term_hydrolase"/>
</dbReference>
<evidence type="ECO:0000256" key="3">
    <source>
        <dbReference type="ARBA" id="ARBA00022670"/>
    </source>
</evidence>
<keyword evidence="9 11" id="KW-0788">Thiol protease</keyword>
<evidence type="ECO:0000256" key="13">
    <source>
        <dbReference type="PIRSR" id="PIRSR016308-2"/>
    </source>
</evidence>
<dbReference type="AlphaFoldDB" id="A0AAD9GAC0"/>
<keyword evidence="6 15" id="KW-0863">Zinc-finger</keyword>
<dbReference type="EMBL" id="JAHBMH010000062">
    <property type="protein sequence ID" value="KAK1934711.1"/>
    <property type="molecule type" value="Genomic_DNA"/>
</dbReference>
<proteinExistence type="inferred from homology"/>
<feature type="active site" description="Nucleophile" evidence="12">
    <location>
        <position position="324"/>
    </location>
</feature>
<reference evidence="19" key="1">
    <citation type="journal article" date="2014" name="Nucleic Acids Res.">
        <title>The evolutionary dynamics of variant antigen genes in Babesia reveal a history of genomic innovation underlying host-parasite interaction.</title>
        <authorList>
            <person name="Jackson A.P."/>
            <person name="Otto T.D."/>
            <person name="Darby A."/>
            <person name="Ramaprasad A."/>
            <person name="Xia D."/>
            <person name="Echaide I.E."/>
            <person name="Farber M."/>
            <person name="Gahlot S."/>
            <person name="Gamble J."/>
            <person name="Gupta D."/>
            <person name="Gupta Y."/>
            <person name="Jackson L."/>
            <person name="Malandrin L."/>
            <person name="Malas T.B."/>
            <person name="Moussa E."/>
            <person name="Nair M."/>
            <person name="Reid A.J."/>
            <person name="Sanders M."/>
            <person name="Sharma J."/>
            <person name="Tracey A."/>
            <person name="Quail M.A."/>
            <person name="Weir W."/>
            <person name="Wastling J.M."/>
            <person name="Hall N."/>
            <person name="Willadsen P."/>
            <person name="Lingelbach K."/>
            <person name="Shiels B."/>
            <person name="Tait A."/>
            <person name="Berriman M."/>
            <person name="Allred D.R."/>
            <person name="Pain A."/>
        </authorList>
    </citation>
    <scope>NUCLEOTIDE SEQUENCE</scope>
    <source>
        <strain evidence="19">1802A</strain>
    </source>
</reference>
<evidence type="ECO:0000256" key="14">
    <source>
        <dbReference type="PIRSR" id="PIRSR016308-3"/>
    </source>
</evidence>
<reference evidence="19" key="2">
    <citation type="submission" date="2021-05" db="EMBL/GenBank/DDBJ databases">
        <authorList>
            <person name="Pain A."/>
        </authorList>
    </citation>
    <scope>NUCLEOTIDE SEQUENCE</scope>
    <source>
        <strain evidence="19">1802A</strain>
    </source>
</reference>
<dbReference type="PIRSF" id="PIRSF016308">
    <property type="entry name" value="UBP"/>
    <property type="match status" value="1"/>
</dbReference>
<dbReference type="InterPro" id="IPR013083">
    <property type="entry name" value="Znf_RING/FYVE/PHD"/>
</dbReference>
<feature type="binding site" evidence="13">
    <location>
        <position position="193"/>
    </location>
    <ligand>
        <name>substrate</name>
    </ligand>
</feature>
<dbReference type="InterPro" id="IPR001394">
    <property type="entry name" value="Peptidase_C19_UCH"/>
</dbReference>
<dbReference type="Gene3D" id="1.10.8.10">
    <property type="entry name" value="DNA helicase RuvA subunit, C-terminal domain"/>
    <property type="match status" value="2"/>
</dbReference>
<comment type="similarity">
    <text evidence="2 11">Belongs to the peptidase C19 family.</text>
</comment>
<keyword evidence="4 11" id="KW-0479">Metal-binding</keyword>
<organism evidence="19 20">
    <name type="scientific">Babesia divergens</name>
    <dbReference type="NCBI Taxonomy" id="32595"/>
    <lineage>
        <taxon>Eukaryota</taxon>
        <taxon>Sar</taxon>
        <taxon>Alveolata</taxon>
        <taxon>Apicomplexa</taxon>
        <taxon>Aconoidasida</taxon>
        <taxon>Piroplasmida</taxon>
        <taxon>Babesiidae</taxon>
        <taxon>Babesia</taxon>
    </lineage>
</organism>
<name>A0AAD9GAC0_BABDI</name>
<feature type="binding site" evidence="13">
    <location>
        <begin position="205"/>
        <end position="208"/>
    </location>
    <ligand>
        <name>substrate</name>
    </ligand>
</feature>
<evidence type="ECO:0000256" key="5">
    <source>
        <dbReference type="ARBA" id="ARBA00022737"/>
    </source>
</evidence>
<dbReference type="GO" id="GO:0004843">
    <property type="term" value="F:cysteine-type deubiquitinase activity"/>
    <property type="evidence" value="ECO:0007669"/>
    <property type="project" value="UniProtKB-UniRule"/>
</dbReference>
<keyword evidence="20" id="KW-1185">Reference proteome</keyword>
<dbReference type="InterPro" id="IPR001607">
    <property type="entry name" value="Znf_UBP"/>
</dbReference>
<evidence type="ECO:0000256" key="12">
    <source>
        <dbReference type="PIRSR" id="PIRSR016308-1"/>
    </source>
</evidence>
<evidence type="ECO:0000256" key="15">
    <source>
        <dbReference type="PROSITE-ProRule" id="PRU00502"/>
    </source>
</evidence>
<dbReference type="Pfam" id="PF02148">
    <property type="entry name" value="zf-UBP"/>
    <property type="match status" value="1"/>
</dbReference>
<dbReference type="Pfam" id="PF00627">
    <property type="entry name" value="UBA"/>
    <property type="match status" value="1"/>
</dbReference>
<dbReference type="EC" id="3.4.19.12" evidence="11"/>
<feature type="binding site" evidence="14">
    <location>
        <position position="186"/>
    </location>
    <ligand>
        <name>Zn(2+)</name>
        <dbReference type="ChEBI" id="CHEBI:29105"/>
    </ligand>
</feature>
<protein>
    <recommendedName>
        <fullName evidence="11">Ubiquitin carboxyl-terminal hydrolase</fullName>
        <ecNumber evidence="11">3.4.19.12</ecNumber>
    </recommendedName>
</protein>
<dbReference type="GO" id="GO:0016579">
    <property type="term" value="P:protein deubiquitination"/>
    <property type="evidence" value="ECO:0007669"/>
    <property type="project" value="InterPro"/>
</dbReference>
<dbReference type="PROSITE" id="PS50030">
    <property type="entry name" value="UBA"/>
    <property type="match status" value="2"/>
</dbReference>
<gene>
    <name evidence="19" type="ORF">X943_000290</name>
</gene>
<feature type="active site" description="Proton acceptor" evidence="12">
    <location>
        <position position="739"/>
    </location>
</feature>
<dbReference type="SMART" id="SM00290">
    <property type="entry name" value="ZnF_UBP"/>
    <property type="match status" value="1"/>
</dbReference>
<evidence type="ECO:0000313" key="20">
    <source>
        <dbReference type="Proteomes" id="UP001195914"/>
    </source>
</evidence>
<dbReference type="InterPro" id="IPR041432">
    <property type="entry name" value="UBP13_Znf-UBP_var"/>
</dbReference>
<feature type="binding site" evidence="13">
    <location>
        <position position="251"/>
    </location>
    <ligand>
        <name>substrate</name>
    </ligand>
</feature>
<evidence type="ECO:0000256" key="4">
    <source>
        <dbReference type="ARBA" id="ARBA00022723"/>
    </source>
</evidence>
<dbReference type="InterPro" id="IPR015940">
    <property type="entry name" value="UBA"/>
</dbReference>
<dbReference type="PANTHER" id="PTHR21646">
    <property type="entry name" value="UBIQUITIN CARBOXYL-TERMINAL HYDROLASE"/>
    <property type="match status" value="1"/>
</dbReference>
<feature type="binding site" evidence="13">
    <location>
        <position position="249"/>
    </location>
    <ligand>
        <name>substrate</name>
    </ligand>
</feature>
<evidence type="ECO:0000256" key="10">
    <source>
        <dbReference type="ARBA" id="ARBA00022833"/>
    </source>
</evidence>
<keyword evidence="8 11" id="KW-0378">Hydrolase</keyword>
<dbReference type="Gene3D" id="3.90.70.10">
    <property type="entry name" value="Cysteine proteinases"/>
    <property type="match status" value="1"/>
</dbReference>
<dbReference type="PANTHER" id="PTHR21646:SF10">
    <property type="entry name" value="UBIQUITIN CARBOXYL-TERMINAL HYDROLASE 14"/>
    <property type="match status" value="1"/>
</dbReference>
<evidence type="ECO:0000256" key="11">
    <source>
        <dbReference type="PIRNR" id="PIRNR016308"/>
    </source>
</evidence>
<evidence type="ECO:0000256" key="8">
    <source>
        <dbReference type="ARBA" id="ARBA00022801"/>
    </source>
</evidence>
<feature type="domain" description="UBP-type" evidence="18">
    <location>
        <begin position="159"/>
        <end position="275"/>
    </location>
</feature>
<dbReference type="SUPFAM" id="SSF54001">
    <property type="entry name" value="Cysteine proteinases"/>
    <property type="match status" value="1"/>
</dbReference>
<accession>A0AAD9GAC0</accession>
<dbReference type="GO" id="GO:0008270">
    <property type="term" value="F:zinc ion binding"/>
    <property type="evidence" value="ECO:0007669"/>
    <property type="project" value="UniProtKB-UniRule"/>
</dbReference>
<feature type="domain" description="UBA" evidence="16">
    <location>
        <begin position="667"/>
        <end position="708"/>
    </location>
</feature>
<dbReference type="GO" id="GO:0006508">
    <property type="term" value="P:proteolysis"/>
    <property type="evidence" value="ECO:0007669"/>
    <property type="project" value="UniProtKB-KW"/>
</dbReference>
<dbReference type="InterPro" id="IPR018200">
    <property type="entry name" value="USP_CS"/>
</dbReference>
<dbReference type="CDD" id="cd14291">
    <property type="entry name" value="UBA1_NUB1_like"/>
    <property type="match status" value="1"/>
</dbReference>
<sequence>MESKQIAHLAQTLGLKPPQHDTIVHKAECVYSTDTEKSPNGLYINLKTFESFGHDMISFDRAGKDALYLHVRKELVPVVADSLHEDGTPDNLDGSNEIVYKPKKVSEEVSHYEVCSTLLKEPVPLDMLPASAAEICRAIIDSAGFDFKTDEFVWKEYMEESKYAKHLIQIEAPPVINYEDLSCNRCGSTSNLWLNLSDGYVGCGRRNFDAGGCLDGEEGAAIQHYHDTGGVYPLAVKVGTITATSGDVYSYAPDEDAVVLDPYLAEHLAHFGLDVKSLYKTEKSTLQLQIEQNERHNWSEMNGIDGEVVYGPGLVGLDNSGNTCYLNSAIQLLAAVDELASYFVSHYSDIAENLPADVNPHDDVLLQFAKIVRSLVTDRVINQQLELVKRYQVACQEAGVEYVEPEQYKNFSVKPSMLKYSIGKLKKQFSTNEQQDAEEFLSCFINLLDEISPEIKRRCKTPLTMKDMFFFQTRQSIVCDSLKKITYNDSETHMISLPLFSGDKSEEGLDDNEEVLLTECFKNWAQDQDIDYFENDTAHQAVIKNTFLTLPNYLIVSLQRFFLMPNCTVKKMGNPISVPTEGIVLEAYSEEDNTGYKVEHNTREAKKAKTHVNSELFKTLLAMGFKEKLCRLACEKSDSSNVDECVNWILSNMDTVSEESSVGDKNSADVAANVSLLMDLGYPREQASKAAEVCGNDIAAAVDWIATNELSSKNGTTKRATYRPVGIISHIGSNINTGHYVCHINRNNQWYTFNDSKVLRSDSISAANGYIYLLKRCDGVEGQSAEHTT</sequence>
<dbReference type="PROSITE" id="PS50271">
    <property type="entry name" value="ZF_UBP"/>
    <property type="match status" value="1"/>
</dbReference>
<feature type="binding site" evidence="14">
    <location>
        <position position="203"/>
    </location>
    <ligand>
        <name>Zn(2+)</name>
        <dbReference type="ChEBI" id="CHEBI:29105"/>
    </ligand>
</feature>
<evidence type="ECO:0000256" key="9">
    <source>
        <dbReference type="ARBA" id="ARBA00022807"/>
    </source>
</evidence>
<keyword evidence="3 11" id="KW-0645">Protease</keyword>
<dbReference type="PROSITE" id="PS50235">
    <property type="entry name" value="USP_3"/>
    <property type="match status" value="1"/>
</dbReference>
<comment type="catalytic activity">
    <reaction evidence="1 11">
        <text>Thiol-dependent hydrolysis of ester, thioester, amide, peptide and isopeptide bonds formed by the C-terminal Gly of ubiquitin (a 76-residue protein attached to proteins as an intracellular targeting signal).</text>
        <dbReference type="EC" id="3.4.19.12"/>
    </reaction>
</comment>
<dbReference type="InterPro" id="IPR038765">
    <property type="entry name" value="Papain-like_cys_pep_sf"/>
</dbReference>
<evidence type="ECO:0000256" key="2">
    <source>
        <dbReference type="ARBA" id="ARBA00009085"/>
    </source>
</evidence>
<dbReference type="SMART" id="SM00165">
    <property type="entry name" value="UBA"/>
    <property type="match status" value="2"/>
</dbReference>
<feature type="domain" description="USP" evidence="17">
    <location>
        <begin position="315"/>
        <end position="777"/>
    </location>
</feature>
<dbReference type="Proteomes" id="UP001195914">
    <property type="component" value="Unassembled WGS sequence"/>
</dbReference>
<feature type="domain" description="UBA" evidence="16">
    <location>
        <begin position="611"/>
        <end position="652"/>
    </location>
</feature>
<evidence type="ECO:0000256" key="1">
    <source>
        <dbReference type="ARBA" id="ARBA00000707"/>
    </source>
</evidence>
<keyword evidence="10 11" id="KW-0862">Zinc</keyword>
<evidence type="ECO:0000259" key="18">
    <source>
        <dbReference type="PROSITE" id="PS50271"/>
    </source>
</evidence>
<evidence type="ECO:0000259" key="16">
    <source>
        <dbReference type="PROSITE" id="PS50030"/>
    </source>
</evidence>
<dbReference type="PROSITE" id="PS00972">
    <property type="entry name" value="USP_1"/>
    <property type="match status" value="1"/>
</dbReference>
<evidence type="ECO:0000256" key="6">
    <source>
        <dbReference type="ARBA" id="ARBA00022771"/>
    </source>
</evidence>
<dbReference type="Gene3D" id="3.30.40.10">
    <property type="entry name" value="Zinc/RING finger domain, C3HC4 (zinc finger)"/>
    <property type="match status" value="2"/>
</dbReference>
<dbReference type="InterPro" id="IPR016652">
    <property type="entry name" value="Ubiquitinyl_hydrolase"/>
</dbReference>
<evidence type="ECO:0000313" key="19">
    <source>
        <dbReference type="EMBL" id="KAK1934711.1"/>
    </source>
</evidence>
<evidence type="ECO:0000259" key="17">
    <source>
        <dbReference type="PROSITE" id="PS50235"/>
    </source>
</evidence>
<feature type="binding site" evidence="14">
    <location>
        <position position="183"/>
    </location>
    <ligand>
        <name>Zn(2+)</name>
        <dbReference type="ChEBI" id="CHEBI:29105"/>
    </ligand>
</feature>